<reference evidence="1 2" key="1">
    <citation type="submission" date="2015-11" db="EMBL/GenBank/DDBJ databases">
        <title>Bacillus caseinolyticus sp nov.</title>
        <authorList>
            <person name="Dastager S.G."/>
            <person name="Mawlankar R."/>
        </authorList>
    </citation>
    <scope>NUCLEOTIDE SEQUENCE [LARGE SCALE GENOMIC DNA]</scope>
    <source>
        <strain evidence="1 2">SGD-V-76</strain>
    </source>
</reference>
<protein>
    <submittedName>
        <fullName evidence="1">Uncharacterized protein</fullName>
    </submittedName>
</protein>
<dbReference type="AlphaFoldDB" id="A0A0V8JHJ6"/>
<dbReference type="EMBL" id="LNQP01000111">
    <property type="protein sequence ID" value="KSU86144.1"/>
    <property type="molecule type" value="Genomic_DNA"/>
</dbReference>
<proteinExistence type="predicted"/>
<gene>
    <name evidence="1" type="ORF">AS180_20270</name>
</gene>
<name>A0A0V8JHJ6_9BACI</name>
<sequence>MEEFKDLLSYGILMRPTSYSKLKLAIEELTSEEWFRDLYKVPSYNTVIWKNNKIKKILLDPKRLKMIKKNQQHSMDFINLVKELEYTR</sequence>
<evidence type="ECO:0000313" key="1">
    <source>
        <dbReference type="EMBL" id="KSU86144.1"/>
    </source>
</evidence>
<dbReference type="Proteomes" id="UP000053681">
    <property type="component" value="Unassembled WGS sequence"/>
</dbReference>
<evidence type="ECO:0000313" key="2">
    <source>
        <dbReference type="Proteomes" id="UP000053681"/>
    </source>
</evidence>
<organism evidence="1 2">
    <name type="scientific">Priestia veravalensis</name>
    <dbReference type="NCBI Taxonomy" id="1414648"/>
    <lineage>
        <taxon>Bacteria</taxon>
        <taxon>Bacillati</taxon>
        <taxon>Bacillota</taxon>
        <taxon>Bacilli</taxon>
        <taxon>Bacillales</taxon>
        <taxon>Bacillaceae</taxon>
        <taxon>Priestia</taxon>
    </lineage>
</organism>
<keyword evidence="2" id="KW-1185">Reference proteome</keyword>
<dbReference type="RefSeq" id="WP_062687421.1">
    <property type="nucleotide sequence ID" value="NZ_KQ758725.1"/>
</dbReference>
<comment type="caution">
    <text evidence="1">The sequence shown here is derived from an EMBL/GenBank/DDBJ whole genome shotgun (WGS) entry which is preliminary data.</text>
</comment>
<accession>A0A0V8JHJ6</accession>